<evidence type="ECO:0000256" key="3">
    <source>
        <dbReference type="ARBA" id="ARBA00022723"/>
    </source>
</evidence>
<dbReference type="InterPro" id="IPR018247">
    <property type="entry name" value="EF_Hand_1_Ca_BS"/>
</dbReference>
<evidence type="ECO:0000313" key="8">
    <source>
        <dbReference type="EMBL" id="PRP76094.1"/>
    </source>
</evidence>
<evidence type="ECO:0000259" key="7">
    <source>
        <dbReference type="PROSITE" id="PS50222"/>
    </source>
</evidence>
<dbReference type="InterPro" id="IPR002048">
    <property type="entry name" value="EF_hand_dom"/>
</dbReference>
<keyword evidence="6" id="KW-0472">Membrane</keyword>
<keyword evidence="3" id="KW-0479">Metal-binding</keyword>
<evidence type="ECO:0000256" key="4">
    <source>
        <dbReference type="ARBA" id="ARBA00022737"/>
    </source>
</evidence>
<dbReference type="GO" id="GO:0005737">
    <property type="term" value="C:cytoplasm"/>
    <property type="evidence" value="ECO:0007669"/>
    <property type="project" value="UniProtKB-SubCell"/>
</dbReference>
<keyword evidence="5" id="KW-0106">Calcium</keyword>
<evidence type="ECO:0000256" key="2">
    <source>
        <dbReference type="ARBA" id="ARBA00022490"/>
    </source>
</evidence>
<dbReference type="AlphaFoldDB" id="A0A2P6MWK4"/>
<feature type="domain" description="EF-hand" evidence="7">
    <location>
        <begin position="64"/>
        <end position="99"/>
    </location>
</feature>
<dbReference type="PANTHER" id="PTHR46212">
    <property type="entry name" value="PEFLIN"/>
    <property type="match status" value="1"/>
</dbReference>
<feature type="domain" description="EF-hand" evidence="7">
    <location>
        <begin position="100"/>
        <end position="135"/>
    </location>
</feature>
<dbReference type="SUPFAM" id="SSF47473">
    <property type="entry name" value="EF-hand"/>
    <property type="match status" value="1"/>
</dbReference>
<dbReference type="SMART" id="SM00054">
    <property type="entry name" value="EFh"/>
    <property type="match status" value="3"/>
</dbReference>
<sequence>MPLEVQRIFTARTCACLTPKIQWDCIESSTSTQSRTNRKHTNTNMSEFCQQQGYEWTEGFQRSINPDAAKAAFEKVDANHSGTIEWNELRFALGAIGYPNDEETVKALMTMYDIDKSGHLDLQEFTQLTGYLSQTSQNFQQCQGPNAPQGQLTEQQVLQAIEAQHGGFLQRIGGSAFIQSLIVYFDRHRTGYITLGVFLVIVAVIGVLRVLHNKNQLPQENYADPSQHQSIIQRIMAWIQSTKQAIQNKLHH</sequence>
<comment type="caution">
    <text evidence="8">The sequence shown here is derived from an EMBL/GenBank/DDBJ whole genome shotgun (WGS) entry which is preliminary data.</text>
</comment>
<dbReference type="Pfam" id="PF13499">
    <property type="entry name" value="EF-hand_7"/>
    <property type="match status" value="1"/>
</dbReference>
<dbReference type="InterPro" id="IPR051426">
    <property type="entry name" value="Peflin/Sorcin_CaBP"/>
</dbReference>
<dbReference type="PROSITE" id="PS00018">
    <property type="entry name" value="EF_HAND_1"/>
    <property type="match status" value="2"/>
</dbReference>
<organism evidence="8 9">
    <name type="scientific">Planoprotostelium fungivorum</name>
    <dbReference type="NCBI Taxonomy" id="1890364"/>
    <lineage>
        <taxon>Eukaryota</taxon>
        <taxon>Amoebozoa</taxon>
        <taxon>Evosea</taxon>
        <taxon>Variosea</taxon>
        <taxon>Cavosteliida</taxon>
        <taxon>Cavosteliaceae</taxon>
        <taxon>Planoprotostelium</taxon>
    </lineage>
</organism>
<evidence type="ECO:0000256" key="5">
    <source>
        <dbReference type="ARBA" id="ARBA00022837"/>
    </source>
</evidence>
<dbReference type="PROSITE" id="PS50222">
    <property type="entry name" value="EF_HAND_2"/>
    <property type="match status" value="2"/>
</dbReference>
<keyword evidence="9" id="KW-1185">Reference proteome</keyword>
<dbReference type="STRING" id="1890364.A0A2P6MWK4"/>
<dbReference type="InParanoid" id="A0A2P6MWK4"/>
<reference evidence="8 9" key="1">
    <citation type="journal article" date="2018" name="Genome Biol. Evol.">
        <title>Multiple Roots of Fruiting Body Formation in Amoebozoa.</title>
        <authorList>
            <person name="Hillmann F."/>
            <person name="Forbes G."/>
            <person name="Novohradska S."/>
            <person name="Ferling I."/>
            <person name="Riege K."/>
            <person name="Groth M."/>
            <person name="Westermann M."/>
            <person name="Marz M."/>
            <person name="Spaller T."/>
            <person name="Winckler T."/>
            <person name="Schaap P."/>
            <person name="Glockner G."/>
        </authorList>
    </citation>
    <scope>NUCLEOTIDE SEQUENCE [LARGE SCALE GENOMIC DNA]</scope>
    <source>
        <strain evidence="8 9">Jena</strain>
    </source>
</reference>
<dbReference type="GO" id="GO:0005509">
    <property type="term" value="F:calcium ion binding"/>
    <property type="evidence" value="ECO:0007669"/>
    <property type="project" value="InterPro"/>
</dbReference>
<dbReference type="Gene3D" id="1.10.238.10">
    <property type="entry name" value="EF-hand"/>
    <property type="match status" value="1"/>
</dbReference>
<keyword evidence="2" id="KW-0963">Cytoplasm</keyword>
<dbReference type="PANTHER" id="PTHR46212:SF3">
    <property type="entry name" value="GH27120P"/>
    <property type="match status" value="1"/>
</dbReference>
<evidence type="ECO:0000256" key="6">
    <source>
        <dbReference type="SAM" id="Phobius"/>
    </source>
</evidence>
<dbReference type="EMBL" id="MDYQ01000352">
    <property type="protein sequence ID" value="PRP76094.1"/>
    <property type="molecule type" value="Genomic_DNA"/>
</dbReference>
<dbReference type="GO" id="GO:0048306">
    <property type="term" value="F:calcium-dependent protein binding"/>
    <property type="evidence" value="ECO:0007669"/>
    <property type="project" value="UniProtKB-ARBA"/>
</dbReference>
<protein>
    <submittedName>
        <fullName evidence="8">Programmed cell death 6 protein-like protein</fullName>
    </submittedName>
</protein>
<gene>
    <name evidence="8" type="ORF">PROFUN_12899</name>
</gene>
<dbReference type="InterPro" id="IPR011992">
    <property type="entry name" value="EF-hand-dom_pair"/>
</dbReference>
<keyword evidence="4" id="KW-0677">Repeat</keyword>
<evidence type="ECO:0000256" key="1">
    <source>
        <dbReference type="ARBA" id="ARBA00004496"/>
    </source>
</evidence>
<evidence type="ECO:0000313" key="9">
    <source>
        <dbReference type="Proteomes" id="UP000241769"/>
    </source>
</evidence>
<dbReference type="OrthoDB" id="186625at2759"/>
<proteinExistence type="predicted"/>
<feature type="transmembrane region" description="Helical" evidence="6">
    <location>
        <begin position="191"/>
        <end position="211"/>
    </location>
</feature>
<keyword evidence="6" id="KW-0812">Transmembrane</keyword>
<keyword evidence="6" id="KW-1133">Transmembrane helix</keyword>
<dbReference type="Proteomes" id="UP000241769">
    <property type="component" value="Unassembled WGS sequence"/>
</dbReference>
<name>A0A2P6MWK4_9EUKA</name>
<accession>A0A2P6MWK4</accession>
<comment type="subcellular location">
    <subcellularLocation>
        <location evidence="1">Cytoplasm</location>
    </subcellularLocation>
</comment>